<evidence type="ECO:0000256" key="1">
    <source>
        <dbReference type="SAM" id="MobiDB-lite"/>
    </source>
</evidence>
<proteinExistence type="predicted"/>
<dbReference type="OrthoDB" id="4738875at2759"/>
<dbReference type="Gene3D" id="3.40.630.30">
    <property type="match status" value="1"/>
</dbReference>
<reference evidence="3 4" key="1">
    <citation type="submission" date="2020-03" db="EMBL/GenBank/DDBJ databases">
        <title>Draft Genome Sequence of Cudoniella acicularis.</title>
        <authorList>
            <person name="Buettner E."/>
            <person name="Kellner H."/>
        </authorList>
    </citation>
    <scope>NUCLEOTIDE SEQUENCE [LARGE SCALE GENOMIC DNA]</scope>
    <source>
        <strain evidence="3 4">DSM 108380</strain>
    </source>
</reference>
<dbReference type="PROSITE" id="PS51186">
    <property type="entry name" value="GNAT"/>
    <property type="match status" value="1"/>
</dbReference>
<dbReference type="PANTHER" id="PTHR42791">
    <property type="entry name" value="GNAT FAMILY ACETYLTRANSFERASE"/>
    <property type="match status" value="1"/>
</dbReference>
<dbReference type="EMBL" id="JAAMPI010001045">
    <property type="protein sequence ID" value="KAF4627004.1"/>
    <property type="molecule type" value="Genomic_DNA"/>
</dbReference>
<evidence type="ECO:0000259" key="2">
    <source>
        <dbReference type="PROSITE" id="PS51186"/>
    </source>
</evidence>
<evidence type="ECO:0000313" key="4">
    <source>
        <dbReference type="Proteomes" id="UP000566819"/>
    </source>
</evidence>
<dbReference type="InterPro" id="IPR052523">
    <property type="entry name" value="Trichothecene_AcTrans"/>
</dbReference>
<feature type="domain" description="N-acetyltransferase" evidence="2">
    <location>
        <begin position="60"/>
        <end position="215"/>
    </location>
</feature>
<dbReference type="GO" id="GO:0016747">
    <property type="term" value="F:acyltransferase activity, transferring groups other than amino-acyl groups"/>
    <property type="evidence" value="ECO:0007669"/>
    <property type="project" value="InterPro"/>
</dbReference>
<dbReference type="Proteomes" id="UP000566819">
    <property type="component" value="Unassembled WGS sequence"/>
</dbReference>
<name>A0A8H4RBE5_9HELO</name>
<dbReference type="SUPFAM" id="SSF55729">
    <property type="entry name" value="Acyl-CoA N-acyltransferases (Nat)"/>
    <property type="match status" value="1"/>
</dbReference>
<evidence type="ECO:0000313" key="3">
    <source>
        <dbReference type="EMBL" id="KAF4627004.1"/>
    </source>
</evidence>
<sequence>MAIELSPVEDGDWRTITDVNMDTFHEHEHPVIDIMFPHHHTPAGRDIMARRLQQTAKSDASGHHLKLTDTAAGKIIGQGRWAIVPPQPGNEYPAPVISGDYWASEEDVEFANWCIGAYTAFRRRKFREATRPVFAITSLTVLPEYEGRGAGSMFVRWGTEQADAIGSECIVESGIRAESFYAKHGFERIEHVHWPPPEKWRHYGTQEVPMYIFLSGERIMLIRLSGDHDNFDFRKPEGGVAKPENRLNMPRNPRLI</sequence>
<dbReference type="AlphaFoldDB" id="A0A8H4RBE5"/>
<dbReference type="InterPro" id="IPR000182">
    <property type="entry name" value="GNAT_dom"/>
</dbReference>
<comment type="caution">
    <text evidence="3">The sequence shown here is derived from an EMBL/GenBank/DDBJ whole genome shotgun (WGS) entry which is preliminary data.</text>
</comment>
<accession>A0A8H4RBE5</accession>
<keyword evidence="4" id="KW-1185">Reference proteome</keyword>
<dbReference type="Pfam" id="PF13508">
    <property type="entry name" value="Acetyltransf_7"/>
    <property type="match status" value="1"/>
</dbReference>
<gene>
    <name evidence="3" type="ORF">G7Y89_g11154</name>
</gene>
<organism evidence="3 4">
    <name type="scientific">Cudoniella acicularis</name>
    <dbReference type="NCBI Taxonomy" id="354080"/>
    <lineage>
        <taxon>Eukaryota</taxon>
        <taxon>Fungi</taxon>
        <taxon>Dikarya</taxon>
        <taxon>Ascomycota</taxon>
        <taxon>Pezizomycotina</taxon>
        <taxon>Leotiomycetes</taxon>
        <taxon>Helotiales</taxon>
        <taxon>Tricladiaceae</taxon>
        <taxon>Cudoniella</taxon>
    </lineage>
</organism>
<feature type="region of interest" description="Disordered" evidence="1">
    <location>
        <begin position="235"/>
        <end position="256"/>
    </location>
</feature>
<dbReference type="InterPro" id="IPR016181">
    <property type="entry name" value="Acyl_CoA_acyltransferase"/>
</dbReference>
<protein>
    <recommendedName>
        <fullName evidence="2">N-acetyltransferase domain-containing protein</fullName>
    </recommendedName>
</protein>
<dbReference type="PANTHER" id="PTHR42791:SF14">
    <property type="entry name" value="N-ACETYLTRANSFERASE DOMAIN-CONTAINING PROTEIN"/>
    <property type="match status" value="1"/>
</dbReference>